<dbReference type="PANTHER" id="PTHR30193">
    <property type="entry name" value="ABC TRANSPORTER PERMEASE PROTEIN"/>
    <property type="match status" value="1"/>
</dbReference>
<evidence type="ECO:0000256" key="6">
    <source>
        <dbReference type="ARBA" id="ARBA00023136"/>
    </source>
</evidence>
<feature type="transmembrane region" description="Helical" evidence="7">
    <location>
        <begin position="240"/>
        <end position="260"/>
    </location>
</feature>
<evidence type="ECO:0000256" key="4">
    <source>
        <dbReference type="ARBA" id="ARBA00022692"/>
    </source>
</evidence>
<dbReference type="Gene3D" id="1.10.3720.10">
    <property type="entry name" value="MetI-like"/>
    <property type="match status" value="1"/>
</dbReference>
<dbReference type="PROSITE" id="PS50928">
    <property type="entry name" value="ABC_TM1"/>
    <property type="match status" value="1"/>
</dbReference>
<dbReference type="PANTHER" id="PTHR30193:SF37">
    <property type="entry name" value="INNER MEMBRANE ABC TRANSPORTER PERMEASE PROTEIN YCJO"/>
    <property type="match status" value="1"/>
</dbReference>
<dbReference type="InterPro" id="IPR051393">
    <property type="entry name" value="ABC_transporter_permease"/>
</dbReference>
<dbReference type="KEGG" id="mane:DP065_01735"/>
<protein>
    <submittedName>
        <fullName evidence="9">Sugar ABC transporter permease</fullName>
    </submittedName>
</protein>
<feature type="transmembrane region" description="Helical" evidence="7">
    <location>
        <begin position="292"/>
        <end position="310"/>
    </location>
</feature>
<proteinExistence type="predicted"/>
<dbReference type="EMBL" id="CP030140">
    <property type="protein sequence ID" value="AWX69756.1"/>
    <property type="molecule type" value="Genomic_DNA"/>
</dbReference>
<keyword evidence="4 7" id="KW-0812">Transmembrane</keyword>
<feature type="transmembrane region" description="Helical" evidence="7">
    <location>
        <begin position="129"/>
        <end position="148"/>
    </location>
</feature>
<dbReference type="GO" id="GO:0055085">
    <property type="term" value="P:transmembrane transport"/>
    <property type="evidence" value="ECO:0007669"/>
    <property type="project" value="InterPro"/>
</dbReference>
<feature type="transmembrane region" description="Helical" evidence="7">
    <location>
        <begin position="31"/>
        <end position="54"/>
    </location>
</feature>
<dbReference type="InterPro" id="IPR035906">
    <property type="entry name" value="MetI-like_sf"/>
</dbReference>
<evidence type="ECO:0000256" key="2">
    <source>
        <dbReference type="ARBA" id="ARBA00022448"/>
    </source>
</evidence>
<evidence type="ECO:0000313" key="10">
    <source>
        <dbReference type="Proteomes" id="UP000250218"/>
    </source>
</evidence>
<feature type="transmembrane region" description="Helical" evidence="7">
    <location>
        <begin position="183"/>
        <end position="209"/>
    </location>
</feature>
<feature type="transmembrane region" description="Helical" evidence="7">
    <location>
        <begin position="91"/>
        <end position="117"/>
    </location>
</feature>
<reference evidence="10" key="1">
    <citation type="submission" date="2018-06" db="EMBL/GenBank/DDBJ databases">
        <title>Complete genome sequences of Mycoplasma anatis, M. anseris and M. cloacale type strains.</title>
        <authorList>
            <person name="Grozner D."/>
            <person name="Forro B."/>
            <person name="Sulyok K.M."/>
            <person name="Marton S."/>
            <person name="Kreizinger Z."/>
            <person name="Banyai K."/>
            <person name="Gyuranecz M."/>
        </authorList>
    </citation>
    <scope>NUCLEOTIDE SEQUENCE [LARGE SCALE GENOMIC DNA]</scope>
    <source>
        <strain evidence="10">ATCC 49234</strain>
    </source>
</reference>
<dbReference type="SUPFAM" id="SSF161098">
    <property type="entry name" value="MetI-like"/>
    <property type="match status" value="1"/>
</dbReference>
<feature type="domain" description="ABC transmembrane type-1" evidence="8">
    <location>
        <begin position="88"/>
        <end position="310"/>
    </location>
</feature>
<accession>A0A2Z4NE81</accession>
<keyword evidence="2" id="KW-0813">Transport</keyword>
<dbReference type="GO" id="GO:0005886">
    <property type="term" value="C:plasma membrane"/>
    <property type="evidence" value="ECO:0007669"/>
    <property type="project" value="UniProtKB-SubCell"/>
</dbReference>
<dbReference type="AlphaFoldDB" id="A0A2Z4NE81"/>
<dbReference type="InterPro" id="IPR000515">
    <property type="entry name" value="MetI-like"/>
</dbReference>
<sequence>MKSYFLKKFRIKKVGDNLSVLSQRTPFWKPFLFILPSLLTVTLMTIIPFILVIIDAFTIQVGSFADEVSFGVDNFKELLQHKYFLVALRNAFLYSITALPFSLCCSILISVAITMLVQRWARGFWQTVFFLPYVTSAIAVSITFFFIFKKDAGFVNTLLKNAGLIDAPIPFLESGDPSSFKPFIVILLRGVWGSLAFQVLILTTAMLSVNPQLYKSASIDGSYKFKQFFRITLPSIKRTLSFLITMGIIGGIKVFPLALFNNSSSEAFSNGGGSLMLYVYHYTKTVVNFSKAGVASIMLFLIGIVVSFTLRKLAGFIYLAGVKIGENNVIRKIENKKLRSKTVFKI</sequence>
<name>A0A2Z4NE81_9BACT</name>
<evidence type="ECO:0000313" key="9">
    <source>
        <dbReference type="EMBL" id="AWX69756.1"/>
    </source>
</evidence>
<keyword evidence="10" id="KW-1185">Reference proteome</keyword>
<dbReference type="CDD" id="cd06261">
    <property type="entry name" value="TM_PBP2"/>
    <property type="match status" value="1"/>
</dbReference>
<evidence type="ECO:0000256" key="3">
    <source>
        <dbReference type="ARBA" id="ARBA00022475"/>
    </source>
</evidence>
<evidence type="ECO:0000259" key="8">
    <source>
        <dbReference type="PROSITE" id="PS50928"/>
    </source>
</evidence>
<organism evidence="9 10">
    <name type="scientific">[Mycoplasma] anseris</name>
    <dbReference type="NCBI Taxonomy" id="92400"/>
    <lineage>
        <taxon>Bacteria</taxon>
        <taxon>Bacillati</taxon>
        <taxon>Mycoplasmatota</taxon>
        <taxon>Mycoplasmoidales</taxon>
        <taxon>Metamycoplasmataceae</taxon>
        <taxon>Metamycoplasma</taxon>
    </lineage>
</organism>
<keyword evidence="5 7" id="KW-1133">Transmembrane helix</keyword>
<keyword evidence="3" id="KW-1003">Cell membrane</keyword>
<gene>
    <name evidence="9" type="ORF">DP065_01735</name>
</gene>
<evidence type="ECO:0000256" key="1">
    <source>
        <dbReference type="ARBA" id="ARBA00004651"/>
    </source>
</evidence>
<keyword evidence="6 7" id="KW-0472">Membrane</keyword>
<comment type="subcellular location">
    <subcellularLocation>
        <location evidence="1">Cell membrane</location>
        <topology evidence="1">Multi-pass membrane protein</topology>
    </subcellularLocation>
</comment>
<dbReference type="Proteomes" id="UP000250218">
    <property type="component" value="Chromosome"/>
</dbReference>
<evidence type="ECO:0000256" key="5">
    <source>
        <dbReference type="ARBA" id="ARBA00022989"/>
    </source>
</evidence>
<evidence type="ECO:0000256" key="7">
    <source>
        <dbReference type="SAM" id="Phobius"/>
    </source>
</evidence>